<evidence type="ECO:0000256" key="2">
    <source>
        <dbReference type="SAM" id="Phobius"/>
    </source>
</evidence>
<feature type="region of interest" description="Disordered" evidence="1">
    <location>
        <begin position="118"/>
        <end position="137"/>
    </location>
</feature>
<protein>
    <submittedName>
        <fullName evidence="3">Uncharacterized protein</fullName>
    </submittedName>
</protein>
<evidence type="ECO:0000313" key="3">
    <source>
        <dbReference type="EMBL" id="GHH65504.1"/>
    </source>
</evidence>
<name>A0A919KMQ1_9MICO</name>
<keyword evidence="2" id="KW-0812">Transmembrane</keyword>
<dbReference type="AlphaFoldDB" id="A0A919KMQ1"/>
<dbReference type="Gene3D" id="1.20.5.1000">
    <property type="entry name" value="arf6 gtpase in complex with a specific effector, jip4"/>
    <property type="match status" value="1"/>
</dbReference>
<comment type="caution">
    <text evidence="3">The sequence shown here is derived from an EMBL/GenBank/DDBJ whole genome shotgun (WGS) entry which is preliminary data.</text>
</comment>
<gene>
    <name evidence="3" type="ORF">GCM10017772_03830</name>
</gene>
<organism evidence="3 4">
    <name type="scientific">Promicromonospora soli</name>
    <dbReference type="NCBI Taxonomy" id="2035533"/>
    <lineage>
        <taxon>Bacteria</taxon>
        <taxon>Bacillati</taxon>
        <taxon>Actinomycetota</taxon>
        <taxon>Actinomycetes</taxon>
        <taxon>Micrococcales</taxon>
        <taxon>Promicromonosporaceae</taxon>
        <taxon>Promicromonospora</taxon>
    </lineage>
</organism>
<keyword evidence="2" id="KW-0472">Membrane</keyword>
<evidence type="ECO:0000256" key="1">
    <source>
        <dbReference type="SAM" id="MobiDB-lite"/>
    </source>
</evidence>
<dbReference type="Proteomes" id="UP000627369">
    <property type="component" value="Unassembled WGS sequence"/>
</dbReference>
<feature type="region of interest" description="Disordered" evidence="1">
    <location>
        <begin position="1"/>
        <end position="39"/>
    </location>
</feature>
<reference evidence="3" key="2">
    <citation type="submission" date="2020-09" db="EMBL/GenBank/DDBJ databases">
        <authorList>
            <person name="Sun Q."/>
            <person name="Zhou Y."/>
        </authorList>
    </citation>
    <scope>NUCLEOTIDE SEQUENCE</scope>
    <source>
        <strain evidence="3">CGMCC 4.7398</strain>
    </source>
</reference>
<feature type="compositionally biased region" description="Pro residues" evidence="1">
    <location>
        <begin position="11"/>
        <end position="22"/>
    </location>
</feature>
<sequence length="278" mass="29155">MSVTSETDPPTADPPAGDPPPVKRPKGGSAEPPRRRSKFSEQTIGGLIGAAATAVATIVAAFIGISNETIIVPAVDNRPIDVLNEKIDDLQTSVEDLSGENEGLQAEVQERDAEIAQLQTTEPTSPPSTRPVEPAPASTVYADQRVALVGSDESGRIAFVELDDAPAADTMLSSEWDETRSKGGPLGDIGTYGTFHGDELAWSRTGTWYSKVSAPADPAECREGANGSDDSDVTLEFLAVGDVICLLTTEDGVARLTVTKVDAESSPGSVEFSATLWK</sequence>
<dbReference type="EMBL" id="BNAS01000001">
    <property type="protein sequence ID" value="GHH65504.1"/>
    <property type="molecule type" value="Genomic_DNA"/>
</dbReference>
<proteinExistence type="predicted"/>
<keyword evidence="4" id="KW-1185">Reference proteome</keyword>
<reference evidence="3" key="1">
    <citation type="journal article" date="2014" name="Int. J. Syst. Evol. Microbiol.">
        <title>Complete genome sequence of Corynebacterium casei LMG S-19264T (=DSM 44701T), isolated from a smear-ripened cheese.</title>
        <authorList>
            <consortium name="US DOE Joint Genome Institute (JGI-PGF)"/>
            <person name="Walter F."/>
            <person name="Albersmeier A."/>
            <person name="Kalinowski J."/>
            <person name="Ruckert C."/>
        </authorList>
    </citation>
    <scope>NUCLEOTIDE SEQUENCE</scope>
    <source>
        <strain evidence="3">CGMCC 4.7398</strain>
    </source>
</reference>
<evidence type="ECO:0000313" key="4">
    <source>
        <dbReference type="Proteomes" id="UP000627369"/>
    </source>
</evidence>
<keyword evidence="2" id="KW-1133">Transmembrane helix</keyword>
<accession>A0A919KMQ1</accession>
<feature type="transmembrane region" description="Helical" evidence="2">
    <location>
        <begin position="44"/>
        <end position="65"/>
    </location>
</feature>